<evidence type="ECO:0000313" key="1">
    <source>
        <dbReference type="EMBL" id="XCJ73629.1"/>
    </source>
</evidence>
<sequence length="46" mass="5489">MEERWEDLNKVLRDEPELAAENIRFNASEYDGSENVLPELWHDLTN</sequence>
<dbReference type="KEGG" id="stac:ABII15_28340"/>
<accession>A0AAU8IYS1</accession>
<proteinExistence type="predicted"/>
<reference evidence="1" key="1">
    <citation type="submission" date="2024-06" db="EMBL/GenBank/DDBJ databases">
        <title>Streptomyces sp. strain HUAS MG91 genome sequences.</title>
        <authorList>
            <person name="Mo P."/>
        </authorList>
    </citation>
    <scope>NUCLEOTIDE SEQUENCE</scope>
    <source>
        <strain evidence="1">HUAS MG91</strain>
    </source>
</reference>
<protein>
    <submittedName>
        <fullName evidence="1">Uncharacterized protein</fullName>
    </submittedName>
</protein>
<gene>
    <name evidence="1" type="ORF">ABII15_28340</name>
</gene>
<name>A0AAU8IYS1_9ACTN</name>
<dbReference type="RefSeq" id="WP_353945088.1">
    <property type="nucleotide sequence ID" value="NZ_CP159534.1"/>
</dbReference>
<organism evidence="1">
    <name type="scientific">Streptomyces tabacisoli</name>
    <dbReference type="NCBI Taxonomy" id="3156398"/>
    <lineage>
        <taxon>Bacteria</taxon>
        <taxon>Bacillati</taxon>
        <taxon>Actinomycetota</taxon>
        <taxon>Actinomycetes</taxon>
        <taxon>Kitasatosporales</taxon>
        <taxon>Streptomycetaceae</taxon>
        <taxon>Streptomyces</taxon>
    </lineage>
</organism>
<dbReference type="AlphaFoldDB" id="A0AAU8IYS1"/>
<dbReference type="EMBL" id="CP159534">
    <property type="protein sequence ID" value="XCJ73629.1"/>
    <property type="molecule type" value="Genomic_DNA"/>
</dbReference>